<dbReference type="AlphaFoldDB" id="A0A913ZEM5"/>
<evidence type="ECO:0000256" key="3">
    <source>
        <dbReference type="ARBA" id="ARBA00022491"/>
    </source>
</evidence>
<dbReference type="GeneID" id="119723079"/>
<proteinExistence type="inferred from homology"/>
<evidence type="ECO:0008006" key="10">
    <source>
        <dbReference type="Google" id="ProtNLM"/>
    </source>
</evidence>
<reference evidence="8" key="1">
    <citation type="submission" date="2022-11" db="UniProtKB">
        <authorList>
            <consortium name="EnsemblMetazoa"/>
        </authorList>
    </citation>
    <scope>IDENTIFICATION</scope>
</reference>
<dbReference type="OrthoDB" id="511287at2759"/>
<organism evidence="8 9">
    <name type="scientific">Patiria miniata</name>
    <name type="common">Bat star</name>
    <name type="synonym">Asterina miniata</name>
    <dbReference type="NCBI Taxonomy" id="46514"/>
    <lineage>
        <taxon>Eukaryota</taxon>
        <taxon>Metazoa</taxon>
        <taxon>Echinodermata</taxon>
        <taxon>Eleutherozoa</taxon>
        <taxon>Asterozoa</taxon>
        <taxon>Asteroidea</taxon>
        <taxon>Valvatacea</taxon>
        <taxon>Valvatida</taxon>
        <taxon>Asterinidae</taxon>
        <taxon>Patiria</taxon>
    </lineage>
</organism>
<evidence type="ECO:0000313" key="8">
    <source>
        <dbReference type="EnsemblMetazoa" id="XP_038049506.1"/>
    </source>
</evidence>
<evidence type="ECO:0000256" key="6">
    <source>
        <dbReference type="ARBA" id="ARBA00023242"/>
    </source>
</evidence>
<dbReference type="EnsemblMetazoa" id="XM_038193578.1">
    <property type="protein sequence ID" value="XP_038049506.1"/>
    <property type="gene ID" value="LOC119723079"/>
</dbReference>
<dbReference type="OMA" id="ARINPDH"/>
<sequence>MDTEDFDWEFEHPIDSLPTSFDGQEVDPDEDEEQEEIADPYKDDESKDDEAIQRECLKAFASIDYIMESGVFKDLKRYFQAGGTPEQVVLLLSENYTAVAQTVNLFAEWLIFTGVNPTEVQQMVEDHLKALIIKHFDPKKADSIFSEEGGTPAWLEIMIQHRTWRSLFYKLAEAHPDCLMLNFTIKLISDAGYQGEIGNVSTACHEIEVFTKVLQTTINKLLEGGEDAVIKHLPEFSKMVCHGEHTYLYAQMLMHLLAKDKDGGSIIRRLYQEVQNAGKNKGEGVTQISLALSSAAAYPKACQALLSMICREALNTADITVLFKLYMGPDPPPVELIRIPQLMELFKQTLFKPGANVNPEHRNKYTYLLAYAASVHETFKKEKRITLNKDELKPTCQAIDKVYNICSCDQKVGSELTAELTAFYQCIRYPVVALGVLYWVDKTVLDPAYFQRITDHTPLHLIVLDEVVNCHPLIHGKVLELLIRLFEDPYPQLDVLVQMELKKTILDRMVHLLSKGFVVLVVQYIAKCVDDSDTDMSLIRHFVTEVLDMIAPPYTSEFVQLFLPIIENQDITGTLRNEDGKDPVSNFIVHCKTNFIMMT</sequence>
<dbReference type="PANTHER" id="PTHR12144:SF0">
    <property type="entry name" value="NEGATIVE ELONGATION FACTOR C_D"/>
    <property type="match status" value="1"/>
</dbReference>
<evidence type="ECO:0000313" key="9">
    <source>
        <dbReference type="Proteomes" id="UP000887568"/>
    </source>
</evidence>
<dbReference type="Pfam" id="PF04858">
    <property type="entry name" value="TH1"/>
    <property type="match status" value="1"/>
</dbReference>
<dbReference type="GO" id="GO:0032021">
    <property type="term" value="C:NELF complex"/>
    <property type="evidence" value="ECO:0007669"/>
    <property type="project" value="TreeGrafter"/>
</dbReference>
<keyword evidence="5" id="KW-0804">Transcription</keyword>
<name>A0A913ZEM5_PATMI</name>
<evidence type="ECO:0000256" key="1">
    <source>
        <dbReference type="ARBA" id="ARBA00004123"/>
    </source>
</evidence>
<protein>
    <recommendedName>
        <fullName evidence="10">Negative elongation factor D</fullName>
    </recommendedName>
</protein>
<feature type="compositionally biased region" description="Basic and acidic residues" evidence="7">
    <location>
        <begin position="39"/>
        <end position="49"/>
    </location>
</feature>
<keyword evidence="3" id="KW-0678">Repressor</keyword>
<keyword evidence="9" id="KW-1185">Reference proteome</keyword>
<dbReference type="GO" id="GO:0034244">
    <property type="term" value="P:negative regulation of transcription elongation by RNA polymerase II"/>
    <property type="evidence" value="ECO:0007669"/>
    <property type="project" value="TreeGrafter"/>
</dbReference>
<dbReference type="RefSeq" id="XP_038049506.1">
    <property type="nucleotide sequence ID" value="XM_038193578.1"/>
</dbReference>
<comment type="similarity">
    <text evidence="2">Belongs to the NELF-D family.</text>
</comment>
<accession>A0A913ZEM5</accession>
<evidence type="ECO:0000256" key="2">
    <source>
        <dbReference type="ARBA" id="ARBA00005726"/>
    </source>
</evidence>
<feature type="compositionally biased region" description="Acidic residues" evidence="7">
    <location>
        <begin position="24"/>
        <end position="38"/>
    </location>
</feature>
<evidence type="ECO:0000256" key="7">
    <source>
        <dbReference type="SAM" id="MobiDB-lite"/>
    </source>
</evidence>
<feature type="region of interest" description="Disordered" evidence="7">
    <location>
        <begin position="1"/>
        <end position="49"/>
    </location>
</feature>
<keyword evidence="4" id="KW-0805">Transcription regulation</keyword>
<keyword evidence="6" id="KW-0539">Nucleus</keyword>
<dbReference type="PANTHER" id="PTHR12144">
    <property type="entry name" value="NEGATIVE ELONGATION FACTOR D"/>
    <property type="match status" value="1"/>
</dbReference>
<dbReference type="GO" id="GO:0003723">
    <property type="term" value="F:RNA binding"/>
    <property type="evidence" value="ECO:0007669"/>
    <property type="project" value="TreeGrafter"/>
</dbReference>
<evidence type="ECO:0000256" key="4">
    <source>
        <dbReference type="ARBA" id="ARBA00023015"/>
    </source>
</evidence>
<comment type="subcellular location">
    <subcellularLocation>
        <location evidence="1">Nucleus</location>
    </subcellularLocation>
</comment>
<evidence type="ECO:0000256" key="5">
    <source>
        <dbReference type="ARBA" id="ARBA00023163"/>
    </source>
</evidence>
<dbReference type="InterPro" id="IPR006942">
    <property type="entry name" value="TH1"/>
</dbReference>
<dbReference type="Proteomes" id="UP000887568">
    <property type="component" value="Unplaced"/>
</dbReference>